<dbReference type="AlphaFoldDB" id="A0A4C2A7W3"/>
<accession>A0A4C2A7W3</accession>
<dbReference type="EMBL" id="BGZK01002626">
    <property type="protein sequence ID" value="GBP95413.1"/>
    <property type="molecule type" value="Genomic_DNA"/>
</dbReference>
<proteinExistence type="predicted"/>
<protein>
    <recommendedName>
        <fullName evidence="4">Mos1 transposase HTH domain-containing protein</fullName>
    </recommendedName>
</protein>
<evidence type="ECO:0000313" key="2">
    <source>
        <dbReference type="EMBL" id="GBP95413.1"/>
    </source>
</evidence>
<gene>
    <name evidence="2" type="ORF">EVAR_90803_1</name>
</gene>
<feature type="region of interest" description="Disordered" evidence="1">
    <location>
        <begin position="84"/>
        <end position="116"/>
    </location>
</feature>
<comment type="caution">
    <text evidence="2">The sequence shown here is derived from an EMBL/GenBank/DDBJ whole genome shotgun (WGS) entry which is preliminary data.</text>
</comment>
<dbReference type="OrthoDB" id="10017160at2759"/>
<dbReference type="Proteomes" id="UP000299102">
    <property type="component" value="Unassembled WGS sequence"/>
</dbReference>
<evidence type="ECO:0000256" key="1">
    <source>
        <dbReference type="SAM" id="MobiDB-lite"/>
    </source>
</evidence>
<sequence>MDLTHADLHSMIFYEFKCNLTAQKSLARFRTTFGDEAQCKMTIYSCFSEFNRGRVNLSDKFCDGRPSRKVKLSIVWIYSFTEAGRAGSRARSGAERGRRGRRDAPRQPMNKPPAIL</sequence>
<evidence type="ECO:0008006" key="4">
    <source>
        <dbReference type="Google" id="ProtNLM"/>
    </source>
</evidence>
<evidence type="ECO:0000313" key="3">
    <source>
        <dbReference type="Proteomes" id="UP000299102"/>
    </source>
</evidence>
<reference evidence="2 3" key="1">
    <citation type="journal article" date="2019" name="Commun. Biol.">
        <title>The bagworm genome reveals a unique fibroin gene that provides high tensile strength.</title>
        <authorList>
            <person name="Kono N."/>
            <person name="Nakamura H."/>
            <person name="Ohtoshi R."/>
            <person name="Tomita M."/>
            <person name="Numata K."/>
            <person name="Arakawa K."/>
        </authorList>
    </citation>
    <scope>NUCLEOTIDE SEQUENCE [LARGE SCALE GENOMIC DNA]</scope>
</reference>
<keyword evidence="3" id="KW-1185">Reference proteome</keyword>
<name>A0A4C2A7W3_EUMVA</name>
<organism evidence="2 3">
    <name type="scientific">Eumeta variegata</name>
    <name type="common">Bagworm moth</name>
    <name type="synonym">Eumeta japonica</name>
    <dbReference type="NCBI Taxonomy" id="151549"/>
    <lineage>
        <taxon>Eukaryota</taxon>
        <taxon>Metazoa</taxon>
        <taxon>Ecdysozoa</taxon>
        <taxon>Arthropoda</taxon>
        <taxon>Hexapoda</taxon>
        <taxon>Insecta</taxon>
        <taxon>Pterygota</taxon>
        <taxon>Neoptera</taxon>
        <taxon>Endopterygota</taxon>
        <taxon>Lepidoptera</taxon>
        <taxon>Glossata</taxon>
        <taxon>Ditrysia</taxon>
        <taxon>Tineoidea</taxon>
        <taxon>Psychidae</taxon>
        <taxon>Oiketicinae</taxon>
        <taxon>Eumeta</taxon>
    </lineage>
</organism>
<feature type="compositionally biased region" description="Basic and acidic residues" evidence="1">
    <location>
        <begin position="92"/>
        <end position="105"/>
    </location>
</feature>